<dbReference type="GO" id="GO:0015288">
    <property type="term" value="F:porin activity"/>
    <property type="evidence" value="ECO:0007669"/>
    <property type="project" value="InterPro"/>
</dbReference>
<keyword evidence="1" id="KW-0732">Signal</keyword>
<evidence type="ECO:0000313" key="4">
    <source>
        <dbReference type="Proteomes" id="UP000183987"/>
    </source>
</evidence>
<evidence type="ECO:0000256" key="1">
    <source>
        <dbReference type="SAM" id="SignalP"/>
    </source>
</evidence>
<dbReference type="RefSeq" id="WP_072856974.1">
    <property type="nucleotide sequence ID" value="NZ_FQUE01000003.1"/>
</dbReference>
<dbReference type="Gene3D" id="2.40.160.10">
    <property type="entry name" value="Porin"/>
    <property type="match status" value="1"/>
</dbReference>
<gene>
    <name evidence="3" type="ORF">SAMN05444339_103324</name>
</gene>
<organism evidence="3 4">
    <name type="scientific">Loktanella atrilutea</name>
    <dbReference type="NCBI Taxonomy" id="366533"/>
    <lineage>
        <taxon>Bacteria</taxon>
        <taxon>Pseudomonadati</taxon>
        <taxon>Pseudomonadota</taxon>
        <taxon>Alphaproteobacteria</taxon>
        <taxon>Rhodobacterales</taxon>
        <taxon>Roseobacteraceae</taxon>
        <taxon>Loktanella</taxon>
    </lineage>
</organism>
<dbReference type="InterPro" id="IPR023614">
    <property type="entry name" value="Porin_dom_sf"/>
</dbReference>
<feature type="signal peptide" evidence="1">
    <location>
        <begin position="1"/>
        <end position="20"/>
    </location>
</feature>
<dbReference type="Proteomes" id="UP000183987">
    <property type="component" value="Unassembled WGS sequence"/>
</dbReference>
<sequence>MKNILMMSAAAIVTAGAASADVNLSGYGRFGLTYNDGVPAGIAQTQIDTRFRLNIDASMTSDVGVEFGGRVRLQYDDNSATSVLTSTPTATGGVVNTTTTTGSGAQLSPADLYAKFGGLRVDVGNVGTAFDNAALMYNSEVGYIGNSSGDPLGSFYAFASGPYNANQVNRMGVAVAYSFGAANVRASIVNPNQQLDGLPGGQDIEYGISGDYGFGAFTVSAAYVANGAGITDNDNYYIAAEYAINDAGTVGLQYFDDGDTSFNAPGDEGEHYTLYGSYVFGQITAKAYVAQRQGGAGDDTAYGIGADYDLGGALLAVSVREDYDSNTLADFGVKFNF</sequence>
<protein>
    <submittedName>
        <fullName evidence="3">Outer membrane protein OmpU</fullName>
    </submittedName>
</protein>
<reference evidence="4" key="1">
    <citation type="submission" date="2016-11" db="EMBL/GenBank/DDBJ databases">
        <authorList>
            <person name="Varghese N."/>
            <person name="Submissions S."/>
        </authorList>
    </citation>
    <scope>NUCLEOTIDE SEQUENCE [LARGE SCALE GENOMIC DNA]</scope>
    <source>
        <strain evidence="4">DSM 29326</strain>
    </source>
</reference>
<evidence type="ECO:0000259" key="2">
    <source>
        <dbReference type="Pfam" id="PF13609"/>
    </source>
</evidence>
<dbReference type="InterPro" id="IPR033900">
    <property type="entry name" value="Gram_neg_porin_domain"/>
</dbReference>
<dbReference type="EMBL" id="FQUE01000003">
    <property type="protein sequence ID" value="SHF11499.1"/>
    <property type="molecule type" value="Genomic_DNA"/>
</dbReference>
<feature type="chain" id="PRO_5013200280" evidence="1">
    <location>
        <begin position="21"/>
        <end position="337"/>
    </location>
</feature>
<dbReference type="STRING" id="366533.SAMN05444339_103324"/>
<feature type="domain" description="Porin" evidence="2">
    <location>
        <begin position="9"/>
        <end position="321"/>
    </location>
</feature>
<dbReference type="SUPFAM" id="SSF56935">
    <property type="entry name" value="Porins"/>
    <property type="match status" value="1"/>
</dbReference>
<dbReference type="GO" id="GO:0016020">
    <property type="term" value="C:membrane"/>
    <property type="evidence" value="ECO:0007669"/>
    <property type="project" value="InterPro"/>
</dbReference>
<accession>A0A1M4Z0B1</accession>
<name>A0A1M4Z0B1_LOKAT</name>
<dbReference type="AlphaFoldDB" id="A0A1M4Z0B1"/>
<evidence type="ECO:0000313" key="3">
    <source>
        <dbReference type="EMBL" id="SHF11499.1"/>
    </source>
</evidence>
<keyword evidence="4" id="KW-1185">Reference proteome</keyword>
<proteinExistence type="predicted"/>
<dbReference type="Pfam" id="PF13609">
    <property type="entry name" value="Porin_4"/>
    <property type="match status" value="1"/>
</dbReference>